<protein>
    <submittedName>
        <fullName evidence="5">5-oxoprolinase subunit PxpB</fullName>
        <ecNumber evidence="5">3.5.2.9</ecNumber>
    </submittedName>
</protein>
<comment type="caution">
    <text evidence="5">The sequence shown here is derived from an EMBL/GenBank/DDBJ whole genome shotgun (WGS) entry which is preliminary data.</text>
</comment>
<dbReference type="EC" id="3.5.2.9" evidence="5"/>
<dbReference type="InterPro" id="IPR029000">
    <property type="entry name" value="Cyclophilin-like_dom_sf"/>
</dbReference>
<evidence type="ECO:0000313" key="5">
    <source>
        <dbReference type="EMBL" id="MFC3301175.1"/>
    </source>
</evidence>
<gene>
    <name evidence="5" type="primary">pxpB</name>
    <name evidence="5" type="ORF">ACFONP_00335</name>
</gene>
<dbReference type="InterPro" id="IPR003833">
    <property type="entry name" value="CT_C_D"/>
</dbReference>
<dbReference type="Proteomes" id="UP001595607">
    <property type="component" value="Unassembled WGS sequence"/>
</dbReference>
<evidence type="ECO:0000313" key="6">
    <source>
        <dbReference type="Proteomes" id="UP001595607"/>
    </source>
</evidence>
<keyword evidence="1" id="KW-0547">Nucleotide-binding</keyword>
<keyword evidence="2 5" id="KW-0378">Hydrolase</keyword>
<dbReference type="RefSeq" id="WP_189577220.1">
    <property type="nucleotide sequence ID" value="NZ_BMXU01000004.1"/>
</dbReference>
<feature type="domain" description="Carboxyltransferase" evidence="4">
    <location>
        <begin position="4"/>
        <end position="197"/>
    </location>
</feature>
<dbReference type="GO" id="GO:0017168">
    <property type="term" value="F:5-oxoprolinase (ATP-hydrolyzing) activity"/>
    <property type="evidence" value="ECO:0007669"/>
    <property type="project" value="UniProtKB-EC"/>
</dbReference>
<dbReference type="EMBL" id="JBHRVA010000001">
    <property type="protein sequence ID" value="MFC3301175.1"/>
    <property type="molecule type" value="Genomic_DNA"/>
</dbReference>
<organism evidence="5 6">
    <name type="scientific">Parvularcula lutaonensis</name>
    <dbReference type="NCBI Taxonomy" id="491923"/>
    <lineage>
        <taxon>Bacteria</taxon>
        <taxon>Pseudomonadati</taxon>
        <taxon>Pseudomonadota</taxon>
        <taxon>Alphaproteobacteria</taxon>
        <taxon>Parvularculales</taxon>
        <taxon>Parvularculaceae</taxon>
        <taxon>Parvularcula</taxon>
    </lineage>
</organism>
<dbReference type="Pfam" id="PF02682">
    <property type="entry name" value="CT_C_D"/>
    <property type="match status" value="1"/>
</dbReference>
<keyword evidence="3" id="KW-0067">ATP-binding</keyword>
<dbReference type="InterPro" id="IPR010016">
    <property type="entry name" value="PxpB"/>
</dbReference>
<dbReference type="Gene3D" id="2.40.100.10">
    <property type="entry name" value="Cyclophilin-like"/>
    <property type="match status" value="1"/>
</dbReference>
<evidence type="ECO:0000259" key="4">
    <source>
        <dbReference type="SMART" id="SM00796"/>
    </source>
</evidence>
<proteinExistence type="predicted"/>
<dbReference type="NCBIfam" id="TIGR00370">
    <property type="entry name" value="5-oxoprolinase subunit PxpB"/>
    <property type="match status" value="1"/>
</dbReference>
<sequence length="208" mass="22210">MADRRVTILSDRALTIGVASAAEARGIAERLRQEVMFEEVVPGLDSVSVLVNPLRKTLQEAGRVLEEFAGRSTPIDERAAPLVEIPVRYGGEDGPDLGRVARACDLSPDEVIALHSGAQYTVEILGFLPGFAYLGGLDPRLATERLAEPRLRVPAGSVGIGGSFSGIYSLDGSGGWPLVGRTGMALFDADAEQPFVLEPGRRVRFVPQ</sequence>
<dbReference type="SUPFAM" id="SSF50891">
    <property type="entry name" value="Cyclophilin-like"/>
    <property type="match status" value="1"/>
</dbReference>
<dbReference type="PANTHER" id="PTHR34698">
    <property type="entry name" value="5-OXOPROLINASE SUBUNIT B"/>
    <property type="match status" value="1"/>
</dbReference>
<evidence type="ECO:0000256" key="2">
    <source>
        <dbReference type="ARBA" id="ARBA00022801"/>
    </source>
</evidence>
<name>A0ABV7M769_9PROT</name>
<dbReference type="SMART" id="SM00796">
    <property type="entry name" value="AHS1"/>
    <property type="match status" value="1"/>
</dbReference>
<evidence type="ECO:0000256" key="3">
    <source>
        <dbReference type="ARBA" id="ARBA00022840"/>
    </source>
</evidence>
<accession>A0ABV7M769</accession>
<dbReference type="PANTHER" id="PTHR34698:SF2">
    <property type="entry name" value="5-OXOPROLINASE SUBUNIT B"/>
    <property type="match status" value="1"/>
</dbReference>
<evidence type="ECO:0000256" key="1">
    <source>
        <dbReference type="ARBA" id="ARBA00022741"/>
    </source>
</evidence>
<keyword evidence="6" id="KW-1185">Reference proteome</keyword>
<reference evidence="6" key="1">
    <citation type="journal article" date="2019" name="Int. J. Syst. Evol. Microbiol.">
        <title>The Global Catalogue of Microorganisms (GCM) 10K type strain sequencing project: providing services to taxonomists for standard genome sequencing and annotation.</title>
        <authorList>
            <consortium name="The Broad Institute Genomics Platform"/>
            <consortium name="The Broad Institute Genome Sequencing Center for Infectious Disease"/>
            <person name="Wu L."/>
            <person name="Ma J."/>
        </authorList>
    </citation>
    <scope>NUCLEOTIDE SEQUENCE [LARGE SCALE GENOMIC DNA]</scope>
    <source>
        <strain evidence="6">KCTC 22245</strain>
    </source>
</reference>